<dbReference type="AlphaFoldDB" id="A0AAW1NXU4"/>
<feature type="region of interest" description="Disordered" evidence="1">
    <location>
        <begin position="19"/>
        <end position="55"/>
    </location>
</feature>
<name>A0AAW1NXU4_9CHLO</name>
<dbReference type="Proteomes" id="UP001465755">
    <property type="component" value="Unassembled WGS sequence"/>
</dbReference>
<sequence>MVRQVAQVPRDIVHSDWAPRNFHARRPASAAPSRPPYGVDAEPGSAERNGKGFSDGMWLGSPRFGMLAPYRQRGLNTPPGSEGRKSEFGGRKLAGPGLPPQDNKEEVKHRGVRAFPERQLAGRQGFSFRQDGPPSHPAKAMLAPPDHLHGAAHLSSSSAEKPARPLAGPVYERPARDSISAALRTMHDGNSRISQEDVDPAPRNRTPTGANAARLTALLAIDEASPSGKAGRQLADRLKLGNEQRKALSFRSRSEARAGTRKLNTERIGAPQYNPRLHKMSKKKCEQSS</sequence>
<feature type="region of interest" description="Disordered" evidence="1">
    <location>
        <begin position="118"/>
        <end position="170"/>
    </location>
</feature>
<feature type="region of interest" description="Disordered" evidence="1">
    <location>
        <begin position="185"/>
        <end position="208"/>
    </location>
</feature>
<keyword evidence="3" id="KW-1185">Reference proteome</keyword>
<evidence type="ECO:0000256" key="1">
    <source>
        <dbReference type="SAM" id="MobiDB-lite"/>
    </source>
</evidence>
<evidence type="ECO:0000313" key="3">
    <source>
        <dbReference type="Proteomes" id="UP001465755"/>
    </source>
</evidence>
<dbReference type="EMBL" id="JALJOQ010000096">
    <property type="protein sequence ID" value="KAK9798597.1"/>
    <property type="molecule type" value="Genomic_DNA"/>
</dbReference>
<protein>
    <submittedName>
        <fullName evidence="2">Uncharacterized protein</fullName>
    </submittedName>
</protein>
<gene>
    <name evidence="2" type="ORF">WJX73_006764</name>
</gene>
<feature type="region of interest" description="Disordered" evidence="1">
    <location>
        <begin position="74"/>
        <end position="105"/>
    </location>
</feature>
<evidence type="ECO:0000313" key="2">
    <source>
        <dbReference type="EMBL" id="KAK9798597.1"/>
    </source>
</evidence>
<accession>A0AAW1NXU4</accession>
<reference evidence="2 3" key="1">
    <citation type="journal article" date="2024" name="Nat. Commun.">
        <title>Phylogenomics reveals the evolutionary origins of lichenization in chlorophyte algae.</title>
        <authorList>
            <person name="Puginier C."/>
            <person name="Libourel C."/>
            <person name="Otte J."/>
            <person name="Skaloud P."/>
            <person name="Haon M."/>
            <person name="Grisel S."/>
            <person name="Petersen M."/>
            <person name="Berrin J.G."/>
            <person name="Delaux P.M."/>
            <person name="Dal Grande F."/>
            <person name="Keller J."/>
        </authorList>
    </citation>
    <scope>NUCLEOTIDE SEQUENCE [LARGE SCALE GENOMIC DNA]</scope>
    <source>
        <strain evidence="2 3">SAG 2036</strain>
    </source>
</reference>
<feature type="compositionally biased region" description="Basic and acidic residues" evidence="1">
    <location>
        <begin position="241"/>
        <end position="258"/>
    </location>
</feature>
<comment type="caution">
    <text evidence="2">The sequence shown here is derived from an EMBL/GenBank/DDBJ whole genome shotgun (WGS) entry which is preliminary data.</text>
</comment>
<feature type="region of interest" description="Disordered" evidence="1">
    <location>
        <begin position="241"/>
        <end position="289"/>
    </location>
</feature>
<proteinExistence type="predicted"/>
<organism evidence="2 3">
    <name type="scientific">Symbiochloris irregularis</name>
    <dbReference type="NCBI Taxonomy" id="706552"/>
    <lineage>
        <taxon>Eukaryota</taxon>
        <taxon>Viridiplantae</taxon>
        <taxon>Chlorophyta</taxon>
        <taxon>core chlorophytes</taxon>
        <taxon>Trebouxiophyceae</taxon>
        <taxon>Trebouxiales</taxon>
        <taxon>Trebouxiaceae</taxon>
        <taxon>Symbiochloris</taxon>
    </lineage>
</organism>